<dbReference type="InterPro" id="IPR041698">
    <property type="entry name" value="Methyltransf_25"/>
</dbReference>
<feature type="domain" description="Methyltransferase" evidence="1">
    <location>
        <begin position="62"/>
        <end position="160"/>
    </location>
</feature>
<organism evidence="2 3">
    <name type="scientific">Streptomyces coacervatus</name>
    <dbReference type="NCBI Taxonomy" id="647381"/>
    <lineage>
        <taxon>Bacteria</taxon>
        <taxon>Bacillati</taxon>
        <taxon>Actinomycetota</taxon>
        <taxon>Actinomycetes</taxon>
        <taxon>Kitasatosporales</taxon>
        <taxon>Streptomycetaceae</taxon>
        <taxon>Streptomyces</taxon>
    </lineage>
</organism>
<keyword evidence="3" id="KW-1185">Reference proteome</keyword>
<dbReference type="Proteomes" id="UP001501009">
    <property type="component" value="Unassembled WGS sequence"/>
</dbReference>
<proteinExistence type="predicted"/>
<dbReference type="SUPFAM" id="SSF53335">
    <property type="entry name" value="S-adenosyl-L-methionine-dependent methyltransferases"/>
    <property type="match status" value="1"/>
</dbReference>
<dbReference type="InterPro" id="IPR049690">
    <property type="entry name" value="Daptide_MTase"/>
</dbReference>
<name>A0ABP7HS37_9ACTN</name>
<accession>A0ABP7HS37</accession>
<sequence>MTTITRTVPGRAGALIAALGGRAVLHDLYDTYGSSVYHNLATHSDHEVRELLGAVRRLPGPVLDLAAGSGRLTLPFLALGREVTALELSPSMLDLLTARLATGPAALRERCTVVRGDMSDFSLGRRFGAVVLGTTTVSLLDEAGRAGLYRCVRDHLAEGGRFLLSTVEMDATRSDENEAELVVHTGPAAYRVYEYWAPGDTTRTVTVFPDAVDESGEGSVPVCTTTIGVLPADRLQAELAVAGFAVRARYPLPMAGARHPSVLLEAKVTA</sequence>
<dbReference type="CDD" id="cd02440">
    <property type="entry name" value="AdoMet_MTases"/>
    <property type="match status" value="1"/>
</dbReference>
<evidence type="ECO:0000259" key="1">
    <source>
        <dbReference type="Pfam" id="PF13649"/>
    </source>
</evidence>
<dbReference type="Pfam" id="PF13649">
    <property type="entry name" value="Methyltransf_25"/>
    <property type="match status" value="1"/>
</dbReference>
<dbReference type="EMBL" id="BAABDE010000017">
    <property type="protein sequence ID" value="GAA3800623.1"/>
    <property type="molecule type" value="Genomic_DNA"/>
</dbReference>
<dbReference type="InterPro" id="IPR029063">
    <property type="entry name" value="SAM-dependent_MTases_sf"/>
</dbReference>
<dbReference type="Gene3D" id="3.40.50.150">
    <property type="entry name" value="Vaccinia Virus protein VP39"/>
    <property type="match status" value="1"/>
</dbReference>
<dbReference type="RefSeq" id="WP_275778024.1">
    <property type="nucleotide sequence ID" value="NZ_BAABDE010000017.1"/>
</dbReference>
<reference evidence="3" key="1">
    <citation type="journal article" date="2019" name="Int. J. Syst. Evol. Microbiol.">
        <title>The Global Catalogue of Microorganisms (GCM) 10K type strain sequencing project: providing services to taxonomists for standard genome sequencing and annotation.</title>
        <authorList>
            <consortium name="The Broad Institute Genomics Platform"/>
            <consortium name="The Broad Institute Genome Sequencing Center for Infectious Disease"/>
            <person name="Wu L."/>
            <person name="Ma J."/>
        </authorList>
    </citation>
    <scope>NUCLEOTIDE SEQUENCE [LARGE SCALE GENOMIC DNA]</scope>
    <source>
        <strain evidence="3">JCM 17138</strain>
    </source>
</reference>
<evidence type="ECO:0000313" key="3">
    <source>
        <dbReference type="Proteomes" id="UP001501009"/>
    </source>
</evidence>
<comment type="caution">
    <text evidence="2">The sequence shown here is derived from an EMBL/GenBank/DDBJ whole genome shotgun (WGS) entry which is preliminary data.</text>
</comment>
<evidence type="ECO:0000313" key="2">
    <source>
        <dbReference type="EMBL" id="GAA3800623.1"/>
    </source>
</evidence>
<dbReference type="NCBIfam" id="NF041820">
    <property type="entry name" value="daptide_MTase"/>
    <property type="match status" value="1"/>
</dbReference>
<protein>
    <recommendedName>
        <fullName evidence="1">Methyltransferase domain-containing protein</fullName>
    </recommendedName>
</protein>
<gene>
    <name evidence="2" type="ORF">GCM10022403_038640</name>
</gene>